<dbReference type="Proteomes" id="UP000192840">
    <property type="component" value="Unassembled WGS sequence"/>
</dbReference>
<keyword evidence="1" id="KW-0547">Nucleotide-binding</keyword>
<feature type="domain" description="ABC transporter" evidence="3">
    <location>
        <begin position="6"/>
        <end position="231"/>
    </location>
</feature>
<dbReference type="GO" id="GO:0022857">
    <property type="term" value="F:transmembrane transporter activity"/>
    <property type="evidence" value="ECO:0007669"/>
    <property type="project" value="TreeGrafter"/>
</dbReference>
<name>A0A1W2AI94_9PSEU</name>
<dbReference type="Pfam" id="PF00005">
    <property type="entry name" value="ABC_tran"/>
    <property type="match status" value="1"/>
</dbReference>
<dbReference type="PANTHER" id="PTHR24220:SF687">
    <property type="entry name" value="ABC TRANSPORTER ATP-BINDING PROTEIN SCO2324-RELATED"/>
    <property type="match status" value="1"/>
</dbReference>
<proteinExistence type="predicted"/>
<dbReference type="SMART" id="SM00382">
    <property type="entry name" value="AAA"/>
    <property type="match status" value="1"/>
</dbReference>
<dbReference type="eggNOG" id="COG1126">
    <property type="taxonomic scope" value="Bacteria"/>
</dbReference>
<keyword evidence="2 4" id="KW-0067">ATP-binding</keyword>
<organism evidence="4 5">
    <name type="scientific">Lentzea albidocapillata</name>
    <dbReference type="NCBI Taxonomy" id="40571"/>
    <lineage>
        <taxon>Bacteria</taxon>
        <taxon>Bacillati</taxon>
        <taxon>Actinomycetota</taxon>
        <taxon>Actinomycetes</taxon>
        <taxon>Pseudonocardiales</taxon>
        <taxon>Pseudonocardiaceae</taxon>
        <taxon>Lentzea</taxon>
    </lineage>
</organism>
<evidence type="ECO:0000259" key="3">
    <source>
        <dbReference type="PROSITE" id="PS50893"/>
    </source>
</evidence>
<dbReference type="GO" id="GO:0005886">
    <property type="term" value="C:plasma membrane"/>
    <property type="evidence" value="ECO:0007669"/>
    <property type="project" value="TreeGrafter"/>
</dbReference>
<dbReference type="SUPFAM" id="SSF52540">
    <property type="entry name" value="P-loop containing nucleoside triphosphate hydrolases"/>
    <property type="match status" value="1"/>
</dbReference>
<dbReference type="Gene3D" id="3.40.50.300">
    <property type="entry name" value="P-loop containing nucleotide triphosphate hydrolases"/>
    <property type="match status" value="1"/>
</dbReference>
<dbReference type="GO" id="GO:0005524">
    <property type="term" value="F:ATP binding"/>
    <property type="evidence" value="ECO:0007669"/>
    <property type="project" value="UniProtKB-KW"/>
</dbReference>
<evidence type="ECO:0000256" key="2">
    <source>
        <dbReference type="ARBA" id="ARBA00022840"/>
    </source>
</evidence>
<dbReference type="InterPro" id="IPR003439">
    <property type="entry name" value="ABC_transporter-like_ATP-bd"/>
</dbReference>
<sequence length="231" mass="24769">MAEPSIALEDVEVRVKDCCILDDVSLTSGTCEWTLLVGPSGCGKSTILRTINGLCPPSKGRVLNLGTWLPGRNRHEARKAWRSTGTVLQEVALFETRTVLTNVELGCRAAGLPADKARSEALTWLDRLGLVDRAADYPASLSGGQRQRVALARAFAPRPRLLLLDEPTSALDQVTAQVVLDGISELVENGTCVVMSSHRPEEVGMRCTRCVVLDGGRVVQVTSGVPDLAVP</sequence>
<dbReference type="STRING" id="40571.SAMN05660733_00708"/>
<protein>
    <submittedName>
        <fullName evidence="4">Cystine transport system ATP-binding protein</fullName>
    </submittedName>
</protein>
<dbReference type="RefSeq" id="WP_051769336.1">
    <property type="nucleotide sequence ID" value="NZ_FWYC01000003.1"/>
</dbReference>
<dbReference type="AlphaFoldDB" id="A0A1W2AI94"/>
<evidence type="ECO:0000313" key="4">
    <source>
        <dbReference type="EMBL" id="SMC60449.1"/>
    </source>
</evidence>
<gene>
    <name evidence="4" type="ORF">SAMN05660733_00708</name>
</gene>
<dbReference type="OrthoDB" id="9806127at2"/>
<dbReference type="InterPro" id="IPR003593">
    <property type="entry name" value="AAA+_ATPase"/>
</dbReference>
<dbReference type="PANTHER" id="PTHR24220">
    <property type="entry name" value="IMPORT ATP-BINDING PROTEIN"/>
    <property type="match status" value="1"/>
</dbReference>
<dbReference type="InterPro" id="IPR015854">
    <property type="entry name" value="ABC_transpr_LolD-like"/>
</dbReference>
<keyword evidence="5" id="KW-1185">Reference proteome</keyword>
<dbReference type="GO" id="GO:0016887">
    <property type="term" value="F:ATP hydrolysis activity"/>
    <property type="evidence" value="ECO:0007669"/>
    <property type="project" value="InterPro"/>
</dbReference>
<evidence type="ECO:0000256" key="1">
    <source>
        <dbReference type="ARBA" id="ARBA00022741"/>
    </source>
</evidence>
<dbReference type="EMBL" id="FWYC01000003">
    <property type="protein sequence ID" value="SMC60449.1"/>
    <property type="molecule type" value="Genomic_DNA"/>
</dbReference>
<dbReference type="PROSITE" id="PS00211">
    <property type="entry name" value="ABC_TRANSPORTER_1"/>
    <property type="match status" value="1"/>
</dbReference>
<reference evidence="5" key="1">
    <citation type="submission" date="2017-04" db="EMBL/GenBank/DDBJ databases">
        <authorList>
            <person name="Varghese N."/>
            <person name="Submissions S."/>
        </authorList>
    </citation>
    <scope>NUCLEOTIDE SEQUENCE [LARGE SCALE GENOMIC DNA]</scope>
    <source>
        <strain evidence="5">DSM 44073</strain>
    </source>
</reference>
<dbReference type="PROSITE" id="PS50893">
    <property type="entry name" value="ABC_TRANSPORTER_2"/>
    <property type="match status" value="1"/>
</dbReference>
<dbReference type="InterPro" id="IPR017871">
    <property type="entry name" value="ABC_transporter-like_CS"/>
</dbReference>
<accession>A0A1W2AI94</accession>
<dbReference type="InterPro" id="IPR027417">
    <property type="entry name" value="P-loop_NTPase"/>
</dbReference>
<evidence type="ECO:0000313" key="5">
    <source>
        <dbReference type="Proteomes" id="UP000192840"/>
    </source>
</evidence>